<name>A0A7S4AMN3_9STRA</name>
<dbReference type="EMBL" id="HBIX01018157">
    <property type="protein sequence ID" value="CAE0720215.1"/>
    <property type="molecule type" value="Transcribed_RNA"/>
</dbReference>
<feature type="region of interest" description="Disordered" evidence="3">
    <location>
        <begin position="126"/>
        <end position="148"/>
    </location>
</feature>
<dbReference type="SUPFAM" id="SSF53254">
    <property type="entry name" value="Phosphoglycerate mutase-like"/>
    <property type="match status" value="1"/>
</dbReference>
<evidence type="ECO:0008006" key="5">
    <source>
        <dbReference type="Google" id="ProtNLM"/>
    </source>
</evidence>
<dbReference type="Gene3D" id="3.40.50.1240">
    <property type="entry name" value="Phosphoglycerate mutase-like"/>
    <property type="match status" value="1"/>
</dbReference>
<accession>A0A7S4AMN3</accession>
<evidence type="ECO:0000256" key="1">
    <source>
        <dbReference type="ARBA" id="ARBA00005375"/>
    </source>
</evidence>
<reference evidence="4" key="1">
    <citation type="submission" date="2021-01" db="EMBL/GenBank/DDBJ databases">
        <authorList>
            <person name="Corre E."/>
            <person name="Pelletier E."/>
            <person name="Niang G."/>
            <person name="Scheremetjew M."/>
            <person name="Finn R."/>
            <person name="Kale V."/>
            <person name="Holt S."/>
            <person name="Cochrane G."/>
            <person name="Meng A."/>
            <person name="Brown T."/>
            <person name="Cohen L."/>
        </authorList>
    </citation>
    <scope>NUCLEOTIDE SEQUENCE</scope>
    <source>
        <strain evidence="4">10249 10 AB</strain>
    </source>
</reference>
<dbReference type="AlphaFoldDB" id="A0A7S4AMN3"/>
<organism evidence="4">
    <name type="scientific">Pseudo-nitzschia australis</name>
    <dbReference type="NCBI Taxonomy" id="44445"/>
    <lineage>
        <taxon>Eukaryota</taxon>
        <taxon>Sar</taxon>
        <taxon>Stramenopiles</taxon>
        <taxon>Ochrophyta</taxon>
        <taxon>Bacillariophyta</taxon>
        <taxon>Bacillariophyceae</taxon>
        <taxon>Bacillariophycidae</taxon>
        <taxon>Bacillariales</taxon>
        <taxon>Bacillariaceae</taxon>
        <taxon>Pseudo-nitzschia</taxon>
    </lineage>
</organism>
<comment type="similarity">
    <text evidence="1">Belongs to the histidine acid phosphatase family.</text>
</comment>
<gene>
    <name evidence="4" type="ORF">PAUS00366_LOCUS12969</name>
</gene>
<evidence type="ECO:0000256" key="3">
    <source>
        <dbReference type="SAM" id="MobiDB-lite"/>
    </source>
</evidence>
<dbReference type="InterPro" id="IPR050645">
    <property type="entry name" value="Histidine_acid_phosphatase"/>
</dbReference>
<dbReference type="Pfam" id="PF00328">
    <property type="entry name" value="His_Phos_2"/>
    <property type="match status" value="1"/>
</dbReference>
<keyword evidence="2" id="KW-0378">Hydrolase</keyword>
<proteinExistence type="inferred from homology"/>
<evidence type="ECO:0000313" key="4">
    <source>
        <dbReference type="EMBL" id="CAE0720215.1"/>
    </source>
</evidence>
<dbReference type="InterPro" id="IPR000560">
    <property type="entry name" value="His_Pase_clade-2"/>
</dbReference>
<dbReference type="InterPro" id="IPR029033">
    <property type="entry name" value="His_PPase_superfam"/>
</dbReference>
<dbReference type="GO" id="GO:0016791">
    <property type="term" value="F:phosphatase activity"/>
    <property type="evidence" value="ECO:0007669"/>
    <property type="project" value="TreeGrafter"/>
</dbReference>
<sequence>MKATAITMALCSRIFLRDLGRCGPVATAGLLVREHMKLRIVARRASTSNGGIGRVESGSGRIHRSGGEETIEAVFVFHRHGDRTPGKSLVADEFAEEEALFWQTKIPPSDRSYHDMLSERFPVVRLGPSDKQDNANNNHNRSSTLASSSSSSSFLFKETLGGNESYGFLTWKGMHQMYHNGVAMADRYRHDHTHFFQDHWDIKAFSTNYLRTVKSCQTFLDGLLSNNSRNSVRCADRKKNDSVLLDYKQPTHYESIDLEEYRKTNKTSDSSSSSMIEIKVRDGKEETLNAFDRSPELMKDLMRDVVATPDFIEKDTRAAPLKAQLFDFIPGLSRYSSHFGKSSPSAINWIDAADHFVCRSSHSLPVTRFCAHLEYHDTTPSSAEEQFESLGRETLSHLLSRFRSYYMNPSLLAEMAGPALDEIRLEMKQVVETTNGYSNSGGGDDGANEYINNNSKSNIGKKPFRVYSCHDVTLLGILYAMKDRFLSEDTDRFRSLSSRWPSYATCLTFELVKLKAKEKGNDDTFVVKLYLNEAPIPKFRSLPVSIVAAPYTEPTEAIDLADFNKLIDELNGGRLSL</sequence>
<evidence type="ECO:0000256" key="2">
    <source>
        <dbReference type="ARBA" id="ARBA00022801"/>
    </source>
</evidence>
<protein>
    <recommendedName>
        <fullName evidence="5">Acid phosphatase</fullName>
    </recommendedName>
</protein>
<dbReference type="PANTHER" id="PTHR11567:SF110">
    <property type="entry name" value="2-PHOSPHOXYLOSE PHOSPHATASE 1"/>
    <property type="match status" value="1"/>
</dbReference>
<dbReference type="PANTHER" id="PTHR11567">
    <property type="entry name" value="ACID PHOSPHATASE-RELATED"/>
    <property type="match status" value="1"/>
</dbReference>